<reference evidence="9" key="1">
    <citation type="journal article" date="2020" name="Nature">
        <title>Giant virus diversity and host interactions through global metagenomics.</title>
        <authorList>
            <person name="Schulz F."/>
            <person name="Roux S."/>
            <person name="Paez-Espino D."/>
            <person name="Jungbluth S."/>
            <person name="Walsh D.A."/>
            <person name="Denef V.J."/>
            <person name="McMahon K.D."/>
            <person name="Konstantinidis K.T."/>
            <person name="Eloe-Fadrosh E.A."/>
            <person name="Kyrpides N.C."/>
            <person name="Woyke T."/>
        </authorList>
    </citation>
    <scope>NUCLEOTIDE SEQUENCE</scope>
    <source>
        <strain evidence="9">GVMAG-M-3300009185-7</strain>
    </source>
</reference>
<keyword evidence="4" id="KW-0540">Nuclease</keyword>
<feature type="domain" description="RNase H type-1" evidence="8">
    <location>
        <begin position="1"/>
        <end position="156"/>
    </location>
</feature>
<sequence>MIRVFTDGACRSNGKANAEAGYAGYFPDNKEWSFATKMPESEMQTNQRAELKAIHDSVDIIYEKCGAPAETSIQIYTDSMYSKNCLTTWLPGWMKNKWRTAEGNDVKHRDLIEHLALRLTKFKEYTITYVKAHTGKTDELSVNNEIVDKMAVSVLIEKEEIKVIGRTEGIFPDLALSIMGPPVEEARIIEWCKTHMHLLDAQALKTGLFGAFQKTVKKNGYNTEVQRMSKTRVVRLTTGLIKEGITIVKEE</sequence>
<keyword evidence="7" id="KW-0378">Hydrolase</keyword>
<dbReference type="InterPro" id="IPR012337">
    <property type="entry name" value="RNaseH-like_sf"/>
</dbReference>
<dbReference type="GO" id="GO:0004523">
    <property type="term" value="F:RNA-DNA hybrid ribonuclease activity"/>
    <property type="evidence" value="ECO:0007669"/>
    <property type="project" value="UniProtKB-EC"/>
</dbReference>
<dbReference type="EMBL" id="MN739050">
    <property type="protein sequence ID" value="QHS86031.1"/>
    <property type="molecule type" value="Genomic_DNA"/>
</dbReference>
<dbReference type="Gene3D" id="3.30.420.10">
    <property type="entry name" value="Ribonuclease H-like superfamily/Ribonuclease H"/>
    <property type="match status" value="1"/>
</dbReference>
<evidence type="ECO:0000259" key="8">
    <source>
        <dbReference type="PROSITE" id="PS50879"/>
    </source>
</evidence>
<dbReference type="SUPFAM" id="SSF53098">
    <property type="entry name" value="Ribonuclease H-like"/>
    <property type="match status" value="1"/>
</dbReference>
<evidence type="ECO:0000256" key="1">
    <source>
        <dbReference type="ARBA" id="ARBA00000077"/>
    </source>
</evidence>
<evidence type="ECO:0000256" key="7">
    <source>
        <dbReference type="ARBA" id="ARBA00022801"/>
    </source>
</evidence>
<name>A0A6C0B2L8_9ZZZZ</name>
<dbReference type="InterPro" id="IPR036397">
    <property type="entry name" value="RNaseH_sf"/>
</dbReference>
<evidence type="ECO:0000256" key="2">
    <source>
        <dbReference type="ARBA" id="ARBA00005300"/>
    </source>
</evidence>
<dbReference type="InterPro" id="IPR002156">
    <property type="entry name" value="RNaseH_domain"/>
</dbReference>
<comment type="catalytic activity">
    <reaction evidence="1">
        <text>Endonucleolytic cleavage to 5'-phosphomonoester.</text>
        <dbReference type="EC" id="3.1.26.4"/>
    </reaction>
</comment>
<dbReference type="AlphaFoldDB" id="A0A6C0B2L8"/>
<dbReference type="InterPro" id="IPR050092">
    <property type="entry name" value="RNase_H"/>
</dbReference>
<dbReference type="EC" id="3.1.26.4" evidence="3"/>
<accession>A0A6C0B2L8</accession>
<proteinExistence type="inferred from homology"/>
<dbReference type="Pfam" id="PF00075">
    <property type="entry name" value="RNase_H"/>
    <property type="match status" value="1"/>
</dbReference>
<keyword evidence="6" id="KW-0255">Endonuclease</keyword>
<evidence type="ECO:0000256" key="3">
    <source>
        <dbReference type="ARBA" id="ARBA00012180"/>
    </source>
</evidence>
<dbReference type="PANTHER" id="PTHR10642">
    <property type="entry name" value="RIBONUCLEASE H1"/>
    <property type="match status" value="1"/>
</dbReference>
<evidence type="ECO:0000313" key="9">
    <source>
        <dbReference type="EMBL" id="QHS86031.1"/>
    </source>
</evidence>
<organism evidence="9">
    <name type="scientific">viral metagenome</name>
    <dbReference type="NCBI Taxonomy" id="1070528"/>
    <lineage>
        <taxon>unclassified sequences</taxon>
        <taxon>metagenomes</taxon>
        <taxon>organismal metagenomes</taxon>
    </lineage>
</organism>
<evidence type="ECO:0000256" key="5">
    <source>
        <dbReference type="ARBA" id="ARBA00022723"/>
    </source>
</evidence>
<dbReference type="GO" id="GO:0046872">
    <property type="term" value="F:metal ion binding"/>
    <property type="evidence" value="ECO:0007669"/>
    <property type="project" value="UniProtKB-KW"/>
</dbReference>
<dbReference type="PROSITE" id="PS50879">
    <property type="entry name" value="RNASE_H_1"/>
    <property type="match status" value="1"/>
</dbReference>
<evidence type="ECO:0000256" key="6">
    <source>
        <dbReference type="ARBA" id="ARBA00022759"/>
    </source>
</evidence>
<evidence type="ECO:0000256" key="4">
    <source>
        <dbReference type="ARBA" id="ARBA00022722"/>
    </source>
</evidence>
<protein>
    <recommendedName>
        <fullName evidence="3">ribonuclease H</fullName>
        <ecNumber evidence="3">3.1.26.4</ecNumber>
    </recommendedName>
</protein>
<dbReference type="PANTHER" id="PTHR10642:SF26">
    <property type="entry name" value="RIBONUCLEASE H1"/>
    <property type="match status" value="1"/>
</dbReference>
<dbReference type="CDD" id="cd09280">
    <property type="entry name" value="RNase_HI_eukaryote_like"/>
    <property type="match status" value="1"/>
</dbReference>
<dbReference type="GO" id="GO:0043137">
    <property type="term" value="P:DNA replication, removal of RNA primer"/>
    <property type="evidence" value="ECO:0007669"/>
    <property type="project" value="TreeGrafter"/>
</dbReference>
<dbReference type="GO" id="GO:0003676">
    <property type="term" value="F:nucleic acid binding"/>
    <property type="evidence" value="ECO:0007669"/>
    <property type="project" value="InterPro"/>
</dbReference>
<keyword evidence="5" id="KW-0479">Metal-binding</keyword>
<comment type="similarity">
    <text evidence="2">Belongs to the RNase H family.</text>
</comment>